<dbReference type="SMART" id="SM00487">
    <property type="entry name" value="DEXDc"/>
    <property type="match status" value="1"/>
</dbReference>
<comment type="catalytic activity">
    <reaction evidence="14 15">
        <text>ATP + H2O = ADP + phosphate + H(+)</text>
        <dbReference type="Rhea" id="RHEA:13065"/>
        <dbReference type="ChEBI" id="CHEBI:15377"/>
        <dbReference type="ChEBI" id="CHEBI:15378"/>
        <dbReference type="ChEBI" id="CHEBI:30616"/>
        <dbReference type="ChEBI" id="CHEBI:43474"/>
        <dbReference type="ChEBI" id="CHEBI:456216"/>
        <dbReference type="EC" id="5.6.2.4"/>
    </reaction>
</comment>
<evidence type="ECO:0000256" key="15">
    <source>
        <dbReference type="RuleBase" id="RU363016"/>
    </source>
</evidence>
<comment type="catalytic activity">
    <reaction evidence="12 15">
        <text>Couples ATP hydrolysis with the unwinding of duplex DNA by translocating in the 3'-5' direction.</text>
        <dbReference type="EC" id="5.6.2.4"/>
    </reaction>
</comment>
<keyword evidence="4 15" id="KW-0227">DNA damage</keyword>
<dbReference type="Pfam" id="PF19833">
    <property type="entry name" value="RecG_dom3_C"/>
    <property type="match status" value="1"/>
</dbReference>
<dbReference type="InterPro" id="IPR012340">
    <property type="entry name" value="NA-bd_OB-fold"/>
</dbReference>
<keyword evidence="11" id="KW-0413">Isomerase</keyword>
<dbReference type="SUPFAM" id="SSF52540">
    <property type="entry name" value="P-loop containing nucleoside triphosphate hydrolases"/>
    <property type="match status" value="2"/>
</dbReference>
<keyword evidence="3 15" id="KW-0547">Nucleotide-binding</keyword>
<dbReference type="InterPro" id="IPR004609">
    <property type="entry name" value="ATP-dep_DNA_helicase_RecG"/>
</dbReference>
<dbReference type="InterPro" id="IPR001650">
    <property type="entry name" value="Helicase_C-like"/>
</dbReference>
<evidence type="ECO:0000256" key="10">
    <source>
        <dbReference type="ARBA" id="ARBA00023204"/>
    </source>
</evidence>
<evidence type="ECO:0000313" key="19">
    <source>
        <dbReference type="Proteomes" id="UP000063965"/>
    </source>
</evidence>
<dbReference type="NCBIfam" id="TIGR00643">
    <property type="entry name" value="recG"/>
    <property type="match status" value="1"/>
</dbReference>
<proteinExistence type="inferred from homology"/>
<dbReference type="PANTHER" id="PTHR47964:SF1">
    <property type="entry name" value="ATP-DEPENDENT DNA HELICASE HOMOLOG RECG, CHLOROPLASTIC"/>
    <property type="match status" value="1"/>
</dbReference>
<dbReference type="Gene3D" id="3.40.50.300">
    <property type="entry name" value="P-loop containing nucleotide triphosphate hydrolases"/>
    <property type="match status" value="2"/>
</dbReference>
<name>A0ABN4HT13_9COXI</name>
<evidence type="ECO:0000256" key="9">
    <source>
        <dbReference type="ARBA" id="ARBA00023172"/>
    </source>
</evidence>
<comment type="function">
    <text evidence="15">Plays a critical role in recombination and DNA repair. Helps process Holliday junction intermediates to mature products by catalyzing branch migration. Has replication fork regression activity, unwinds stalled or blocked replication forks to make a HJ that can be resolved. Has a DNA unwinding activity characteristic of a DNA helicase with 3'-5' polarity.</text>
</comment>
<evidence type="ECO:0000313" key="18">
    <source>
        <dbReference type="EMBL" id="AKQ33865.1"/>
    </source>
</evidence>
<dbReference type="CDD" id="cd04488">
    <property type="entry name" value="RecG_wedge_OBF"/>
    <property type="match status" value="1"/>
</dbReference>
<organism evidence="18 19">
    <name type="scientific">Candidatus Coxiella mudrowiae</name>
    <dbReference type="NCBI Taxonomy" id="2054173"/>
    <lineage>
        <taxon>Bacteria</taxon>
        <taxon>Pseudomonadati</taxon>
        <taxon>Pseudomonadota</taxon>
        <taxon>Gammaproteobacteria</taxon>
        <taxon>Legionellales</taxon>
        <taxon>Coxiellaceae</taxon>
        <taxon>Coxiella</taxon>
    </lineage>
</organism>
<dbReference type="InterPro" id="IPR027417">
    <property type="entry name" value="P-loop_NTPase"/>
</dbReference>
<keyword evidence="8" id="KW-0238">DNA-binding</keyword>
<evidence type="ECO:0000256" key="2">
    <source>
        <dbReference type="ARBA" id="ARBA00017846"/>
    </source>
</evidence>
<evidence type="ECO:0000256" key="3">
    <source>
        <dbReference type="ARBA" id="ARBA00022741"/>
    </source>
</evidence>
<keyword evidence="7 15" id="KW-0067">ATP-binding</keyword>
<protein>
    <recommendedName>
        <fullName evidence="2 15">ATP-dependent DNA helicase RecG</fullName>
        <ecNumber evidence="13 15">5.6.2.4</ecNumber>
    </recommendedName>
</protein>
<keyword evidence="6 15" id="KW-0347">Helicase</keyword>
<keyword evidence="19" id="KW-1185">Reference proteome</keyword>
<evidence type="ECO:0000256" key="5">
    <source>
        <dbReference type="ARBA" id="ARBA00022801"/>
    </source>
</evidence>
<gene>
    <name evidence="18" type="primary">recG</name>
    <name evidence="18" type="ORF">CleRT_12960</name>
</gene>
<dbReference type="Pfam" id="PF00270">
    <property type="entry name" value="DEAD"/>
    <property type="match status" value="1"/>
</dbReference>
<sequence>MLYEIPVASLRGVGRKTTELLASLNIRTLQDLLFHLPLRYEDRTRLTSLGALRHADQTTIEGFIEFTNINYGRRRSLHCCIGDGTGSLILRFYHFNSQQYQQLMKRGLRLRCFGTARQNYQGRLEMVHPEYRVVDATIPIPTEENLTAVYPTTKGLPQAKLRDLLSQALNYLKKPDVLEELFSESLRQEFNLPTLIASLLYVHCPPSNAPLKLLKAGKHPAQQRLIIEELVAQQIELLKLRSRAKMYLAPVLNLEAEKENKLRQALPFKLTAAQERVISEINEDLKRSHPMQRLVQGDVGSGKTIVAAMAIIKVVENGYQCAVMVPTEILAEQHHRAFQKWLNPLGIQVGWLTGSLNNSAREQTLQKIRQGEDQVIVGTHALFQEDVAFLKLGLIVIDEQHRFGVHQRLALKEKGNNNSIYPHQLIMTATPIPRTLALTAYANFDVSTIYELPSGRKPITTVLMSNARRNEVIARIKQNCEQGKQAYWVCTLIEDSEMVQCEAAEATYQKLRQLLNHLTVGLIHGRLSRNEKDAVMMDFKAGGIDLLVATTVVEVGVDVPNASLIIIENAERLGLAQIHQLRGRVGRGKDKSYCVLLYQKPLSQYARDRLILLRNSQDGFVVAQKDLELRGPGELLGTRQAGMLAFRITDLIRDQCLLSRAQSVATRMLEQYPLQATRLLQRWLRNAETYVEV</sequence>
<dbReference type="PROSITE" id="PS51194">
    <property type="entry name" value="HELICASE_CTER"/>
    <property type="match status" value="1"/>
</dbReference>
<evidence type="ECO:0000256" key="13">
    <source>
        <dbReference type="ARBA" id="ARBA00034808"/>
    </source>
</evidence>
<dbReference type="GO" id="GO:0004386">
    <property type="term" value="F:helicase activity"/>
    <property type="evidence" value="ECO:0007669"/>
    <property type="project" value="UniProtKB-KW"/>
</dbReference>
<dbReference type="EC" id="5.6.2.4" evidence="13 15"/>
<dbReference type="InterPro" id="IPR033454">
    <property type="entry name" value="RecG_wedge"/>
</dbReference>
<dbReference type="PROSITE" id="PS51192">
    <property type="entry name" value="HELICASE_ATP_BIND_1"/>
    <property type="match status" value="1"/>
</dbReference>
<evidence type="ECO:0000259" key="16">
    <source>
        <dbReference type="PROSITE" id="PS51192"/>
    </source>
</evidence>
<dbReference type="Pfam" id="PF00271">
    <property type="entry name" value="Helicase_C"/>
    <property type="match status" value="1"/>
</dbReference>
<dbReference type="InterPro" id="IPR014001">
    <property type="entry name" value="Helicase_ATP-bd"/>
</dbReference>
<feature type="domain" description="Helicase C-terminal" evidence="17">
    <location>
        <begin position="482"/>
        <end position="628"/>
    </location>
</feature>
<dbReference type="InterPro" id="IPR047112">
    <property type="entry name" value="RecG/Mfd"/>
</dbReference>
<evidence type="ECO:0000256" key="12">
    <source>
        <dbReference type="ARBA" id="ARBA00034617"/>
    </source>
</evidence>
<dbReference type="Proteomes" id="UP000063965">
    <property type="component" value="Chromosome"/>
</dbReference>
<evidence type="ECO:0000256" key="4">
    <source>
        <dbReference type="ARBA" id="ARBA00022763"/>
    </source>
</evidence>
<evidence type="ECO:0000259" key="17">
    <source>
        <dbReference type="PROSITE" id="PS51194"/>
    </source>
</evidence>
<comment type="similarity">
    <text evidence="1 15">Belongs to the helicase family. RecG subfamily.</text>
</comment>
<dbReference type="InterPro" id="IPR011545">
    <property type="entry name" value="DEAD/DEAH_box_helicase_dom"/>
</dbReference>
<keyword evidence="5 15" id="KW-0378">Hydrolase</keyword>
<dbReference type="SMART" id="SM00490">
    <property type="entry name" value="HELICc"/>
    <property type="match status" value="1"/>
</dbReference>
<evidence type="ECO:0000256" key="6">
    <source>
        <dbReference type="ARBA" id="ARBA00022806"/>
    </source>
</evidence>
<dbReference type="InterPro" id="IPR045562">
    <property type="entry name" value="RecG_dom3_C"/>
</dbReference>
<keyword evidence="10 15" id="KW-0234">DNA repair</keyword>
<reference evidence="18 19" key="1">
    <citation type="journal article" date="2015" name="Genome Biol. Evol.">
        <title>Distinctive Genome Reduction Rates Revealed by Genomic Analyses of Two Coxiella-Like Endosymbionts in Ticks.</title>
        <authorList>
            <person name="Gottlieb Y."/>
            <person name="Lalzar I."/>
            <person name="Klasson L."/>
        </authorList>
    </citation>
    <scope>NUCLEOTIDE SEQUENCE [LARGE SCALE GENOMIC DNA]</scope>
    <source>
        <strain evidence="18 19">CRt</strain>
    </source>
</reference>
<dbReference type="Pfam" id="PF17191">
    <property type="entry name" value="RecG_wedge"/>
    <property type="match status" value="1"/>
</dbReference>
<feature type="domain" description="Helicase ATP-binding" evidence="16">
    <location>
        <begin position="284"/>
        <end position="449"/>
    </location>
</feature>
<dbReference type="PANTHER" id="PTHR47964">
    <property type="entry name" value="ATP-DEPENDENT DNA HELICASE HOMOLOG RECG, CHLOROPLASTIC"/>
    <property type="match status" value="1"/>
</dbReference>
<evidence type="ECO:0000256" key="14">
    <source>
        <dbReference type="ARBA" id="ARBA00048988"/>
    </source>
</evidence>
<dbReference type="CDD" id="cd17992">
    <property type="entry name" value="DEXHc_RecG"/>
    <property type="match status" value="1"/>
</dbReference>
<evidence type="ECO:0000256" key="1">
    <source>
        <dbReference type="ARBA" id="ARBA00007504"/>
    </source>
</evidence>
<evidence type="ECO:0000256" key="11">
    <source>
        <dbReference type="ARBA" id="ARBA00023235"/>
    </source>
</evidence>
<dbReference type="NCBIfam" id="NF008163">
    <property type="entry name" value="PRK10917.1-1"/>
    <property type="match status" value="1"/>
</dbReference>
<evidence type="ECO:0000256" key="8">
    <source>
        <dbReference type="ARBA" id="ARBA00023125"/>
    </source>
</evidence>
<dbReference type="Gene3D" id="2.40.50.140">
    <property type="entry name" value="Nucleic acid-binding proteins"/>
    <property type="match status" value="1"/>
</dbReference>
<keyword evidence="9 15" id="KW-0233">DNA recombination</keyword>
<accession>A0ABN4HT13</accession>
<dbReference type="NCBIfam" id="NF008165">
    <property type="entry name" value="PRK10917.1-3"/>
    <property type="match status" value="1"/>
</dbReference>
<dbReference type="EMBL" id="CP011126">
    <property type="protein sequence ID" value="AKQ33865.1"/>
    <property type="molecule type" value="Genomic_DNA"/>
</dbReference>
<evidence type="ECO:0000256" key="7">
    <source>
        <dbReference type="ARBA" id="ARBA00022840"/>
    </source>
</evidence>
<dbReference type="RefSeq" id="WP_048875528.1">
    <property type="nucleotide sequence ID" value="NZ_CP011126.1"/>
</dbReference>
<dbReference type="NCBIfam" id="NF008168">
    <property type="entry name" value="PRK10917.2-2"/>
    <property type="match status" value="1"/>
</dbReference>
<dbReference type="SUPFAM" id="SSF50249">
    <property type="entry name" value="Nucleic acid-binding proteins"/>
    <property type="match status" value="1"/>
</dbReference>